<proteinExistence type="predicted"/>
<dbReference type="InterPro" id="IPR045074">
    <property type="entry name" value="GST_C_Tau"/>
</dbReference>
<comment type="caution">
    <text evidence="2">The sequence shown here is derived from an EMBL/GenBank/DDBJ whole genome shotgun (WGS) entry which is preliminary data.</text>
</comment>
<dbReference type="CDD" id="cd03185">
    <property type="entry name" value="GST_C_Tau"/>
    <property type="match status" value="1"/>
</dbReference>
<dbReference type="PANTHER" id="PTHR11260:SF676">
    <property type="entry name" value="GLUTATHIONE S-TRANSFERASE U8"/>
    <property type="match status" value="1"/>
</dbReference>
<evidence type="ECO:0000313" key="2">
    <source>
        <dbReference type="EMBL" id="KAK3013603.1"/>
    </source>
</evidence>
<dbReference type="InterPro" id="IPR036282">
    <property type="entry name" value="Glutathione-S-Trfase_C_sf"/>
</dbReference>
<evidence type="ECO:0000259" key="1">
    <source>
        <dbReference type="PROSITE" id="PS50405"/>
    </source>
</evidence>
<dbReference type="PROSITE" id="PS50405">
    <property type="entry name" value="GST_CTER"/>
    <property type="match status" value="1"/>
</dbReference>
<dbReference type="GO" id="GO:0005737">
    <property type="term" value="C:cytoplasm"/>
    <property type="evidence" value="ECO:0007669"/>
    <property type="project" value="TreeGrafter"/>
</dbReference>
<dbReference type="SUPFAM" id="SSF47616">
    <property type="entry name" value="GST C-terminal domain-like"/>
    <property type="match status" value="1"/>
</dbReference>
<dbReference type="InterPro" id="IPR004046">
    <property type="entry name" value="GST_C"/>
</dbReference>
<reference evidence="2" key="1">
    <citation type="submission" date="2022-12" db="EMBL/GenBank/DDBJ databases">
        <title>Draft genome assemblies for two species of Escallonia (Escalloniales).</title>
        <authorList>
            <person name="Chanderbali A."/>
            <person name="Dervinis C."/>
            <person name="Anghel I."/>
            <person name="Soltis D."/>
            <person name="Soltis P."/>
            <person name="Zapata F."/>
        </authorList>
    </citation>
    <scope>NUCLEOTIDE SEQUENCE</scope>
    <source>
        <strain evidence="2">UCBG64.0493</strain>
        <tissue evidence="2">Leaf</tissue>
    </source>
</reference>
<dbReference type="InterPro" id="IPR010987">
    <property type="entry name" value="Glutathione-S-Trfase_C-like"/>
</dbReference>
<keyword evidence="3" id="KW-1185">Reference proteome</keyword>
<sequence>MSENGDNTLLCVLSIWKAFSTKEEKEKPIEEAYENLKLLEKELSGKRFFGGDSLGIVDICANFIGFWLGVVQEVTGLEFLTKGMFPNLSVWFDEFLGCSIVKESLPPREKLLRFFRARYGPTNPYT</sequence>
<dbReference type="Pfam" id="PF00043">
    <property type="entry name" value="GST_C"/>
    <property type="match status" value="1"/>
</dbReference>
<dbReference type="PANTHER" id="PTHR11260">
    <property type="entry name" value="GLUTATHIONE S-TRANSFERASE, GST, SUPERFAMILY, GST DOMAIN CONTAINING"/>
    <property type="match status" value="1"/>
</dbReference>
<feature type="domain" description="GST C-terminal" evidence="1">
    <location>
        <begin position="1"/>
        <end position="114"/>
    </location>
</feature>
<dbReference type="Gene3D" id="1.20.1050.10">
    <property type="match status" value="1"/>
</dbReference>
<accession>A0AA89ATB4</accession>
<evidence type="ECO:0000313" key="3">
    <source>
        <dbReference type="Proteomes" id="UP001188597"/>
    </source>
</evidence>
<dbReference type="AlphaFoldDB" id="A0AA89ATB4"/>
<dbReference type="GO" id="GO:0006749">
    <property type="term" value="P:glutathione metabolic process"/>
    <property type="evidence" value="ECO:0007669"/>
    <property type="project" value="InterPro"/>
</dbReference>
<dbReference type="EMBL" id="JAVXUP010001285">
    <property type="protein sequence ID" value="KAK3013603.1"/>
    <property type="molecule type" value="Genomic_DNA"/>
</dbReference>
<dbReference type="GO" id="GO:0004364">
    <property type="term" value="F:glutathione transferase activity"/>
    <property type="evidence" value="ECO:0007669"/>
    <property type="project" value="InterPro"/>
</dbReference>
<dbReference type="InterPro" id="IPR045073">
    <property type="entry name" value="Omega/Tau-like"/>
</dbReference>
<dbReference type="Proteomes" id="UP001188597">
    <property type="component" value="Unassembled WGS sequence"/>
</dbReference>
<organism evidence="2 3">
    <name type="scientific">Escallonia herrerae</name>
    <dbReference type="NCBI Taxonomy" id="1293975"/>
    <lineage>
        <taxon>Eukaryota</taxon>
        <taxon>Viridiplantae</taxon>
        <taxon>Streptophyta</taxon>
        <taxon>Embryophyta</taxon>
        <taxon>Tracheophyta</taxon>
        <taxon>Spermatophyta</taxon>
        <taxon>Magnoliopsida</taxon>
        <taxon>eudicotyledons</taxon>
        <taxon>Gunneridae</taxon>
        <taxon>Pentapetalae</taxon>
        <taxon>asterids</taxon>
        <taxon>campanulids</taxon>
        <taxon>Escalloniales</taxon>
        <taxon>Escalloniaceae</taxon>
        <taxon>Escallonia</taxon>
    </lineage>
</organism>
<gene>
    <name evidence="2" type="ORF">RJ639_008421</name>
</gene>
<name>A0AA89ATB4_9ASTE</name>
<protein>
    <recommendedName>
        <fullName evidence="1">GST C-terminal domain-containing protein</fullName>
    </recommendedName>
</protein>